<feature type="compositionally biased region" description="Low complexity" evidence="2">
    <location>
        <begin position="569"/>
        <end position="587"/>
    </location>
</feature>
<feature type="compositionally biased region" description="Polar residues" evidence="2">
    <location>
        <begin position="725"/>
        <end position="738"/>
    </location>
</feature>
<feature type="compositionally biased region" description="Low complexity" evidence="2">
    <location>
        <begin position="648"/>
        <end position="677"/>
    </location>
</feature>
<feature type="compositionally biased region" description="Basic and acidic residues" evidence="2">
    <location>
        <begin position="207"/>
        <end position="218"/>
    </location>
</feature>
<dbReference type="PANTHER" id="PTHR46430:SF3">
    <property type="entry name" value="ACTIVATOR OF C KINASE PROTEIN 1"/>
    <property type="match status" value="1"/>
</dbReference>
<organism evidence="3 4">
    <name type="scientific">Zasmidium cellare ATCC 36951</name>
    <dbReference type="NCBI Taxonomy" id="1080233"/>
    <lineage>
        <taxon>Eukaryota</taxon>
        <taxon>Fungi</taxon>
        <taxon>Dikarya</taxon>
        <taxon>Ascomycota</taxon>
        <taxon>Pezizomycotina</taxon>
        <taxon>Dothideomycetes</taxon>
        <taxon>Dothideomycetidae</taxon>
        <taxon>Mycosphaerellales</taxon>
        <taxon>Mycosphaerellaceae</taxon>
        <taxon>Zasmidium</taxon>
    </lineage>
</organism>
<feature type="compositionally biased region" description="Polar residues" evidence="2">
    <location>
        <begin position="770"/>
        <end position="786"/>
    </location>
</feature>
<evidence type="ECO:0000256" key="2">
    <source>
        <dbReference type="SAM" id="MobiDB-lite"/>
    </source>
</evidence>
<protein>
    <recommendedName>
        <fullName evidence="5">HCP-like protein</fullName>
    </recommendedName>
</protein>
<dbReference type="OrthoDB" id="272077at2759"/>
<dbReference type="Gene3D" id="1.25.40.10">
    <property type="entry name" value="Tetratricopeptide repeat domain"/>
    <property type="match status" value="1"/>
</dbReference>
<proteinExistence type="predicted"/>
<feature type="compositionally biased region" description="Pro residues" evidence="2">
    <location>
        <begin position="115"/>
        <end position="125"/>
    </location>
</feature>
<feature type="region of interest" description="Disordered" evidence="2">
    <location>
        <begin position="1"/>
        <end position="788"/>
    </location>
</feature>
<dbReference type="InterPro" id="IPR051726">
    <property type="entry name" value="Chitin_Synth_Reg"/>
</dbReference>
<feature type="compositionally biased region" description="Low complexity" evidence="2">
    <location>
        <begin position="49"/>
        <end position="62"/>
    </location>
</feature>
<evidence type="ECO:0000256" key="1">
    <source>
        <dbReference type="ARBA" id="ARBA00022737"/>
    </source>
</evidence>
<feature type="compositionally biased region" description="Basic and acidic residues" evidence="2">
    <location>
        <begin position="638"/>
        <end position="647"/>
    </location>
</feature>
<dbReference type="SMART" id="SM00671">
    <property type="entry name" value="SEL1"/>
    <property type="match status" value="7"/>
</dbReference>
<feature type="compositionally biased region" description="Low complexity" evidence="2">
    <location>
        <begin position="704"/>
        <end position="724"/>
    </location>
</feature>
<gene>
    <name evidence="3" type="ORF">M409DRAFT_49887</name>
</gene>
<feature type="compositionally biased region" description="Pro residues" evidence="2">
    <location>
        <begin position="535"/>
        <end position="546"/>
    </location>
</feature>
<dbReference type="GeneID" id="54564649"/>
<dbReference type="InterPro" id="IPR011990">
    <property type="entry name" value="TPR-like_helical_dom_sf"/>
</dbReference>
<dbReference type="SUPFAM" id="SSF81901">
    <property type="entry name" value="HCP-like"/>
    <property type="match status" value="2"/>
</dbReference>
<feature type="compositionally biased region" description="Pro residues" evidence="2">
    <location>
        <begin position="417"/>
        <end position="433"/>
    </location>
</feature>
<dbReference type="AlphaFoldDB" id="A0A6A6D157"/>
<dbReference type="PANTHER" id="PTHR46430">
    <property type="entry name" value="PROTEIN SKT5-RELATED"/>
    <property type="match status" value="1"/>
</dbReference>
<feature type="compositionally biased region" description="Polar residues" evidence="2">
    <location>
        <begin position="434"/>
        <end position="456"/>
    </location>
</feature>
<feature type="compositionally biased region" description="Basic and acidic residues" evidence="2">
    <location>
        <begin position="1168"/>
        <end position="1182"/>
    </location>
</feature>
<feature type="compositionally biased region" description="Polar residues" evidence="2">
    <location>
        <begin position="611"/>
        <end position="622"/>
    </location>
</feature>
<keyword evidence="1" id="KW-0677">Repeat</keyword>
<feature type="region of interest" description="Disordered" evidence="2">
    <location>
        <begin position="1148"/>
        <end position="1182"/>
    </location>
</feature>
<evidence type="ECO:0000313" key="4">
    <source>
        <dbReference type="Proteomes" id="UP000799537"/>
    </source>
</evidence>
<dbReference type="InterPro" id="IPR006597">
    <property type="entry name" value="Sel1-like"/>
</dbReference>
<dbReference type="Proteomes" id="UP000799537">
    <property type="component" value="Unassembled WGS sequence"/>
</dbReference>
<keyword evidence="4" id="KW-1185">Reference proteome</keyword>
<feature type="compositionally biased region" description="Polar residues" evidence="2">
    <location>
        <begin position="294"/>
        <end position="311"/>
    </location>
</feature>
<evidence type="ECO:0000313" key="3">
    <source>
        <dbReference type="EMBL" id="KAF2172148.1"/>
    </source>
</evidence>
<accession>A0A6A6D157</accession>
<dbReference type="RefSeq" id="XP_033673037.1">
    <property type="nucleotide sequence ID" value="XM_033811377.1"/>
</dbReference>
<feature type="compositionally biased region" description="Polar residues" evidence="2">
    <location>
        <begin position="246"/>
        <end position="273"/>
    </location>
</feature>
<name>A0A6A6D157_ZASCE</name>
<dbReference type="EMBL" id="ML993581">
    <property type="protein sequence ID" value="KAF2172148.1"/>
    <property type="molecule type" value="Genomic_DNA"/>
</dbReference>
<feature type="compositionally biased region" description="Low complexity" evidence="2">
    <location>
        <begin position="89"/>
        <end position="114"/>
    </location>
</feature>
<dbReference type="Pfam" id="PF08238">
    <property type="entry name" value="Sel1"/>
    <property type="match status" value="7"/>
</dbReference>
<evidence type="ECO:0008006" key="5">
    <source>
        <dbReference type="Google" id="ProtNLM"/>
    </source>
</evidence>
<reference evidence="3" key="1">
    <citation type="journal article" date="2020" name="Stud. Mycol.">
        <title>101 Dothideomycetes genomes: a test case for predicting lifestyles and emergence of pathogens.</title>
        <authorList>
            <person name="Haridas S."/>
            <person name="Albert R."/>
            <person name="Binder M."/>
            <person name="Bloem J."/>
            <person name="Labutti K."/>
            <person name="Salamov A."/>
            <person name="Andreopoulos B."/>
            <person name="Baker S."/>
            <person name="Barry K."/>
            <person name="Bills G."/>
            <person name="Bluhm B."/>
            <person name="Cannon C."/>
            <person name="Castanera R."/>
            <person name="Culley D."/>
            <person name="Daum C."/>
            <person name="Ezra D."/>
            <person name="Gonzalez J."/>
            <person name="Henrissat B."/>
            <person name="Kuo A."/>
            <person name="Liang C."/>
            <person name="Lipzen A."/>
            <person name="Lutzoni F."/>
            <person name="Magnuson J."/>
            <person name="Mondo S."/>
            <person name="Nolan M."/>
            <person name="Ohm R."/>
            <person name="Pangilinan J."/>
            <person name="Park H.-J."/>
            <person name="Ramirez L."/>
            <person name="Alfaro M."/>
            <person name="Sun H."/>
            <person name="Tritt A."/>
            <person name="Yoshinaga Y."/>
            <person name="Zwiers L.-H."/>
            <person name="Turgeon B."/>
            <person name="Goodwin S."/>
            <person name="Spatafora J."/>
            <person name="Crous P."/>
            <person name="Grigoriev I."/>
        </authorList>
    </citation>
    <scope>NUCLEOTIDE SEQUENCE</scope>
    <source>
        <strain evidence="3">ATCC 36951</strain>
    </source>
</reference>
<sequence length="1182" mass="130999">MAYDQNSAYEPPRRHYYEPAPQSNPARNDYQDYNGYAQHGSAQYEHYDQGYNQGYSQQNGGHYDYGYDQGVNAGQDPHYGDAYQGGHTQQDNQQYYQENNSRSYDPRYQPRAQRGPPPQQHPGPHPSQRGQPTPGRPPYQGDPRDPPPPKQNGHLPQSQRPRDPYAQQNGDYAPAPRMNGNGYPPQQSQAPPPAPSQAPSQDPSRMSMEEWKAKEKARFKTAALSPETLPLDNAFPTFPKKKDMAGTSSQRGSVEQARPSTSHSNQRPGTSRGNSHRTEGDVQPPPRRPDIDRQYSSPEFANSRQGQQQPNGYGRPDQRDAYSSATTPVREQYPEQWPMVQGQTPPKVEPRQSPPQTNGYGQYPAPNPRGPPQQQSYDPNAAYDPRQVPKQRGPPPIDTRQHQQRPVHSGQPMSPAYLPPRPSTSQGPRPPPNQGFQSPVGQYAGSTIPQESTRILPNQMAGQPPMEDQYSRNGSLGDIYDDYNTTPPRQIKRAPTNREEEIEAEMPDFDTAAPQQTSNVHKRNQTMDKHLAEPQGPPRAQAPPMPRMATAPPEAMQQSGSAPDLRYAQQQFGPRQGPGSRGPPQRGMTSPYDQGQPPPPAQRQYDIPYRNQPTPQDSSYQQGRPLPPPNAPFATEPQVRRSLDDGRGPPSRQGPPQQQQQRFYQNGRAPRGGYPPQQRRPDFDRNQTSQTVWSDPGQERVGSAPPQQALPTPPATATAVPLLQQRSAPDQASRNSNPDALPHHPVPVRAGHVQQGQSQPSKPPPVRNYNGGSVSSQSSAPHQRQASMDHFAQPVTQQEIERLRQTVDNPPHSPKQTLILVKKLVEASSVLANENGRADPKTAAKNRERYINEAYKRLKKLVAAGYPDAQFYMADCHGQGMLGLEVDTKEAFKLYQAAAKAGHAQAAYRTAVCCEMGPEEGGGTSRDYAKAVQWYRRAAALGDGPAMYKLGVVLLKGLLGNPKNIAEAVTWLKRGAEKADKDNPHALHELAMIHESSNTNPEIRNKVVADDSYAKELYTQASQLGYKFSQFRLGQAYEYGSLGLPIDNRNSIAWYTKAAAQGEHQAELALSGWYLTGAGGILEHSDTEAYLWARKAASSEPPLAKAMFAMGYFTENGIGCPASMDEARKWYGRAASYKFPKAIERLEELRRNPAGKNSKAAPVNGKLTRKDQKKDEENCVVM</sequence>